<sequence>MNEAYANGVPALKIEKLKKTYKNGFQALGGVSLEVGGGKFFGLLGPNGAGKTTLINSVVSLARPDSGSVEVYGKDAFKDFREARRMIGVSPQEINLDKFLTVEEVLVFHAGYYGVPKKKAKDKAAELLERFGLVEKRDQRTNTLSGGMKRRVMFARALMHDPKVLFLDEPTAGVDVELRYRLWGYIRELNRGGMTILLTTHYLEEAEALCEEIALIDGGRISAQGTNVELKERYGAKNVEEVYMKVIGDASN</sequence>
<dbReference type="InterPro" id="IPR017871">
    <property type="entry name" value="ABC_transporter-like_CS"/>
</dbReference>
<evidence type="ECO:0000259" key="6">
    <source>
        <dbReference type="PROSITE" id="PS50893"/>
    </source>
</evidence>
<protein>
    <submittedName>
        <fullName evidence="7">Efflux ABC transporter, ATP-binding protein</fullName>
    </submittedName>
</protein>
<accession>A0A6J4PMC6</accession>
<evidence type="ECO:0000256" key="1">
    <source>
        <dbReference type="ARBA" id="ARBA00004202"/>
    </source>
</evidence>
<keyword evidence="3" id="KW-0547">Nucleotide-binding</keyword>
<evidence type="ECO:0000313" key="7">
    <source>
        <dbReference type="EMBL" id="CAA9419985.1"/>
    </source>
</evidence>
<keyword evidence="2" id="KW-0813">Transport</keyword>
<gene>
    <name evidence="7" type="ORF">AVDCRST_MAG55-1916</name>
</gene>
<dbReference type="GO" id="GO:0046677">
    <property type="term" value="P:response to antibiotic"/>
    <property type="evidence" value="ECO:0007669"/>
    <property type="project" value="UniProtKB-KW"/>
</dbReference>
<name>A0A6J4PMC6_9ACTN</name>
<evidence type="ECO:0000256" key="5">
    <source>
        <dbReference type="ARBA" id="ARBA00023251"/>
    </source>
</evidence>
<dbReference type="GO" id="GO:0005886">
    <property type="term" value="C:plasma membrane"/>
    <property type="evidence" value="ECO:0007669"/>
    <property type="project" value="UniProtKB-SubCell"/>
</dbReference>
<dbReference type="InterPro" id="IPR003439">
    <property type="entry name" value="ABC_transporter-like_ATP-bd"/>
</dbReference>
<dbReference type="PANTHER" id="PTHR42711:SF15">
    <property type="entry name" value="ABC-TYPE MULTIDRUG TRANSPORT SYSTEM, ATPASE COMPONENT"/>
    <property type="match status" value="1"/>
</dbReference>
<dbReference type="GO" id="GO:0016887">
    <property type="term" value="F:ATP hydrolysis activity"/>
    <property type="evidence" value="ECO:0007669"/>
    <property type="project" value="InterPro"/>
</dbReference>
<dbReference type="SMART" id="SM00382">
    <property type="entry name" value="AAA"/>
    <property type="match status" value="1"/>
</dbReference>
<comment type="subcellular location">
    <subcellularLocation>
        <location evidence="1">Cell membrane</location>
        <topology evidence="1">Peripheral membrane protein</topology>
    </subcellularLocation>
</comment>
<keyword evidence="5" id="KW-0046">Antibiotic resistance</keyword>
<evidence type="ECO:0000256" key="4">
    <source>
        <dbReference type="ARBA" id="ARBA00022840"/>
    </source>
</evidence>
<dbReference type="InterPro" id="IPR050763">
    <property type="entry name" value="ABC_transporter_ATP-binding"/>
</dbReference>
<dbReference type="Pfam" id="PF00005">
    <property type="entry name" value="ABC_tran"/>
    <property type="match status" value="1"/>
</dbReference>
<dbReference type="PANTHER" id="PTHR42711">
    <property type="entry name" value="ABC TRANSPORTER ATP-BINDING PROTEIN"/>
    <property type="match status" value="1"/>
</dbReference>
<dbReference type="InterPro" id="IPR027417">
    <property type="entry name" value="P-loop_NTPase"/>
</dbReference>
<proteinExistence type="predicted"/>
<reference evidence="7" key="1">
    <citation type="submission" date="2020-02" db="EMBL/GenBank/DDBJ databases">
        <authorList>
            <person name="Meier V. D."/>
        </authorList>
    </citation>
    <scope>NUCLEOTIDE SEQUENCE</scope>
    <source>
        <strain evidence="7">AVDCRST_MAG55</strain>
    </source>
</reference>
<organism evidence="7">
    <name type="scientific">uncultured Rubrobacteraceae bacterium</name>
    <dbReference type="NCBI Taxonomy" id="349277"/>
    <lineage>
        <taxon>Bacteria</taxon>
        <taxon>Bacillati</taxon>
        <taxon>Actinomycetota</taxon>
        <taxon>Rubrobacteria</taxon>
        <taxon>Rubrobacterales</taxon>
        <taxon>Rubrobacteraceae</taxon>
        <taxon>environmental samples</taxon>
    </lineage>
</organism>
<dbReference type="GO" id="GO:0005524">
    <property type="term" value="F:ATP binding"/>
    <property type="evidence" value="ECO:0007669"/>
    <property type="project" value="UniProtKB-KW"/>
</dbReference>
<evidence type="ECO:0000256" key="3">
    <source>
        <dbReference type="ARBA" id="ARBA00022741"/>
    </source>
</evidence>
<feature type="domain" description="ABC transporter" evidence="6">
    <location>
        <begin position="12"/>
        <end position="243"/>
    </location>
</feature>
<dbReference type="InterPro" id="IPR003593">
    <property type="entry name" value="AAA+_ATPase"/>
</dbReference>
<dbReference type="PROSITE" id="PS00211">
    <property type="entry name" value="ABC_TRANSPORTER_1"/>
    <property type="match status" value="1"/>
</dbReference>
<dbReference type="AlphaFoldDB" id="A0A6J4PMC6"/>
<dbReference type="EMBL" id="CADCUZ010000086">
    <property type="protein sequence ID" value="CAA9419985.1"/>
    <property type="molecule type" value="Genomic_DNA"/>
</dbReference>
<dbReference type="Gene3D" id="3.40.50.300">
    <property type="entry name" value="P-loop containing nucleotide triphosphate hydrolases"/>
    <property type="match status" value="1"/>
</dbReference>
<dbReference type="SUPFAM" id="SSF52540">
    <property type="entry name" value="P-loop containing nucleoside triphosphate hydrolases"/>
    <property type="match status" value="1"/>
</dbReference>
<dbReference type="PROSITE" id="PS50893">
    <property type="entry name" value="ABC_TRANSPORTER_2"/>
    <property type="match status" value="1"/>
</dbReference>
<keyword evidence="4 7" id="KW-0067">ATP-binding</keyword>
<evidence type="ECO:0000256" key="2">
    <source>
        <dbReference type="ARBA" id="ARBA00022448"/>
    </source>
</evidence>